<sequence>MEDDVIFFRRAFNTTSLTNANTEGKNLVITVFELYFGKARREGRKGEEKSGREEKASEEERKDEEEEKEEL</sequence>
<gene>
    <name evidence="2" type="ORF">E2C01_099587</name>
</gene>
<evidence type="ECO:0000256" key="1">
    <source>
        <dbReference type="SAM" id="MobiDB-lite"/>
    </source>
</evidence>
<name>A0A5B7KFC5_PORTR</name>
<feature type="region of interest" description="Disordered" evidence="1">
    <location>
        <begin position="41"/>
        <end position="71"/>
    </location>
</feature>
<dbReference type="Proteomes" id="UP000324222">
    <property type="component" value="Unassembled WGS sequence"/>
</dbReference>
<protein>
    <submittedName>
        <fullName evidence="2">Uncharacterized protein</fullName>
    </submittedName>
</protein>
<keyword evidence="3" id="KW-1185">Reference proteome</keyword>
<proteinExistence type="predicted"/>
<dbReference type="EMBL" id="VSRR010138646">
    <property type="protein sequence ID" value="MPD03928.1"/>
    <property type="molecule type" value="Genomic_DNA"/>
</dbReference>
<evidence type="ECO:0000313" key="2">
    <source>
        <dbReference type="EMBL" id="MPD03928.1"/>
    </source>
</evidence>
<reference evidence="2 3" key="1">
    <citation type="submission" date="2019-05" db="EMBL/GenBank/DDBJ databases">
        <title>Another draft genome of Portunus trituberculatus and its Hox gene families provides insights of decapod evolution.</title>
        <authorList>
            <person name="Jeong J.-H."/>
            <person name="Song I."/>
            <person name="Kim S."/>
            <person name="Choi T."/>
            <person name="Kim D."/>
            <person name="Ryu S."/>
            <person name="Kim W."/>
        </authorList>
    </citation>
    <scope>NUCLEOTIDE SEQUENCE [LARGE SCALE GENOMIC DNA]</scope>
    <source>
        <tissue evidence="2">Muscle</tissue>
    </source>
</reference>
<comment type="caution">
    <text evidence="2">The sequence shown here is derived from an EMBL/GenBank/DDBJ whole genome shotgun (WGS) entry which is preliminary data.</text>
</comment>
<organism evidence="2 3">
    <name type="scientific">Portunus trituberculatus</name>
    <name type="common">Swimming crab</name>
    <name type="synonym">Neptunus trituberculatus</name>
    <dbReference type="NCBI Taxonomy" id="210409"/>
    <lineage>
        <taxon>Eukaryota</taxon>
        <taxon>Metazoa</taxon>
        <taxon>Ecdysozoa</taxon>
        <taxon>Arthropoda</taxon>
        <taxon>Crustacea</taxon>
        <taxon>Multicrustacea</taxon>
        <taxon>Malacostraca</taxon>
        <taxon>Eumalacostraca</taxon>
        <taxon>Eucarida</taxon>
        <taxon>Decapoda</taxon>
        <taxon>Pleocyemata</taxon>
        <taxon>Brachyura</taxon>
        <taxon>Eubrachyura</taxon>
        <taxon>Portunoidea</taxon>
        <taxon>Portunidae</taxon>
        <taxon>Portuninae</taxon>
        <taxon>Portunus</taxon>
    </lineage>
</organism>
<evidence type="ECO:0000313" key="3">
    <source>
        <dbReference type="Proteomes" id="UP000324222"/>
    </source>
</evidence>
<dbReference type="AlphaFoldDB" id="A0A5B7KFC5"/>
<feature type="compositionally biased region" description="Acidic residues" evidence="1">
    <location>
        <begin position="61"/>
        <end position="71"/>
    </location>
</feature>
<accession>A0A5B7KFC5</accession>
<feature type="compositionally biased region" description="Basic and acidic residues" evidence="1">
    <location>
        <begin position="44"/>
        <end position="60"/>
    </location>
</feature>